<sequence>MVATTDITTADGVVRGIRGRRVSRWRSIPFAAPPVGEFRFRAPRPVQPWSGVRDATDFGYAAVQHRDGARIGPRQQQPTGEDCLTLNVVAPNDPAAAPRPVMVFIHGGGYVIGTSALRLYSGARLALRGDVIVVSINYRLGVFGYVDFGEYSTPDRPFDANLGLRDQVAALEWVRRNIGAFGGDPNNVTIFGESAGAHAVLSLMCTPAAAGLFHRGIAQSAPADWGPTRAEARLFARRCLDELGVDPGDAARALRTAGANDLRRAADRAISKVMREQPGLFPVAPVVDGDYLPAPIITAFTEGTAHRLPLIIGTNRDEATLFVRFDDTLPTTPDRIRWVLGHVDQAVHESGEASTGLGQMMPTSARELHETLADPGVESRVAAAYPGFPGKRAAVRMGGDFTFWRPSVRVMEAHSRYAPTYAYRYDFAPRAIQLAGFGATHALDLVPVFGAVDSVVGRAMTAAGGHRAFREVSHQFQDNWLSFARTGTPLPNWPAYTEERRATLILDAPTRVENDPDRAKRLAWQGVRIPALT</sequence>
<protein>
    <recommendedName>
        <fullName evidence="3">Carboxylic ester hydrolase</fullName>
        <ecNumber evidence="3">3.1.1.-</ecNumber>
    </recommendedName>
</protein>
<dbReference type="Proteomes" id="UP000267164">
    <property type="component" value="Chromosome"/>
</dbReference>
<evidence type="ECO:0000256" key="1">
    <source>
        <dbReference type="ARBA" id="ARBA00005964"/>
    </source>
</evidence>
<dbReference type="Gene3D" id="3.40.50.1820">
    <property type="entry name" value="alpha/beta hydrolase"/>
    <property type="match status" value="1"/>
</dbReference>
<dbReference type="EC" id="3.1.1.-" evidence="3"/>
<dbReference type="AlphaFoldDB" id="A0A386Z8W8"/>
<dbReference type="InterPro" id="IPR050309">
    <property type="entry name" value="Type-B_Carboxylest/Lipase"/>
</dbReference>
<organism evidence="5 6">
    <name type="scientific">Nocardia yunnanensis</name>
    <dbReference type="NCBI Taxonomy" id="2382165"/>
    <lineage>
        <taxon>Bacteria</taxon>
        <taxon>Bacillati</taxon>
        <taxon>Actinomycetota</taxon>
        <taxon>Actinomycetes</taxon>
        <taxon>Mycobacteriales</taxon>
        <taxon>Nocardiaceae</taxon>
        <taxon>Nocardia</taxon>
    </lineage>
</organism>
<keyword evidence="2 3" id="KW-0378">Hydrolase</keyword>
<feature type="domain" description="Carboxylesterase type B" evidence="4">
    <location>
        <begin position="5"/>
        <end position="516"/>
    </location>
</feature>
<dbReference type="EMBL" id="CP032568">
    <property type="protein sequence ID" value="AYF73035.1"/>
    <property type="molecule type" value="Genomic_DNA"/>
</dbReference>
<dbReference type="PROSITE" id="PS00941">
    <property type="entry name" value="CARBOXYLESTERASE_B_2"/>
    <property type="match status" value="1"/>
</dbReference>
<dbReference type="PROSITE" id="PS00122">
    <property type="entry name" value="CARBOXYLESTERASE_B_1"/>
    <property type="match status" value="1"/>
</dbReference>
<dbReference type="Pfam" id="PF00135">
    <property type="entry name" value="COesterase"/>
    <property type="match status" value="1"/>
</dbReference>
<gene>
    <name evidence="5" type="ORF">D7D52_03185</name>
</gene>
<evidence type="ECO:0000313" key="5">
    <source>
        <dbReference type="EMBL" id="AYF73035.1"/>
    </source>
</evidence>
<dbReference type="InterPro" id="IPR029058">
    <property type="entry name" value="AB_hydrolase_fold"/>
</dbReference>
<keyword evidence="6" id="KW-1185">Reference proteome</keyword>
<evidence type="ECO:0000313" key="6">
    <source>
        <dbReference type="Proteomes" id="UP000267164"/>
    </source>
</evidence>
<comment type="similarity">
    <text evidence="1 3">Belongs to the type-B carboxylesterase/lipase family.</text>
</comment>
<dbReference type="RefSeq" id="WP_120734976.1">
    <property type="nucleotide sequence ID" value="NZ_CP032568.1"/>
</dbReference>
<accession>A0A386Z8W8</accession>
<dbReference type="GO" id="GO:0016787">
    <property type="term" value="F:hydrolase activity"/>
    <property type="evidence" value="ECO:0007669"/>
    <property type="project" value="UniProtKB-KW"/>
</dbReference>
<dbReference type="KEGG" id="nyu:D7D52_03185"/>
<evidence type="ECO:0000256" key="3">
    <source>
        <dbReference type="RuleBase" id="RU361235"/>
    </source>
</evidence>
<dbReference type="OrthoDB" id="3199405at2"/>
<reference evidence="5 6" key="1">
    <citation type="submission" date="2018-09" db="EMBL/GenBank/DDBJ databases">
        <title>Nocardia yunnanensis sp. nov., an actinomycete isolated from a soil sample.</title>
        <authorList>
            <person name="Zhang J."/>
        </authorList>
    </citation>
    <scope>NUCLEOTIDE SEQUENCE [LARGE SCALE GENOMIC DNA]</scope>
    <source>
        <strain evidence="5 6">CFHS0054</strain>
    </source>
</reference>
<name>A0A386Z8W8_9NOCA</name>
<dbReference type="InterPro" id="IPR019819">
    <property type="entry name" value="Carboxylesterase_B_CS"/>
</dbReference>
<dbReference type="InterPro" id="IPR002018">
    <property type="entry name" value="CarbesteraseB"/>
</dbReference>
<evidence type="ECO:0000259" key="4">
    <source>
        <dbReference type="Pfam" id="PF00135"/>
    </source>
</evidence>
<dbReference type="InterPro" id="IPR019826">
    <property type="entry name" value="Carboxylesterase_B_AS"/>
</dbReference>
<evidence type="ECO:0000256" key="2">
    <source>
        <dbReference type="ARBA" id="ARBA00022801"/>
    </source>
</evidence>
<proteinExistence type="inferred from homology"/>
<dbReference type="PANTHER" id="PTHR11559">
    <property type="entry name" value="CARBOXYLESTERASE"/>
    <property type="match status" value="1"/>
</dbReference>
<dbReference type="SUPFAM" id="SSF53474">
    <property type="entry name" value="alpha/beta-Hydrolases"/>
    <property type="match status" value="1"/>
</dbReference>